<dbReference type="STRING" id="7370.T1PHT1"/>
<evidence type="ECO:0000256" key="3">
    <source>
        <dbReference type="PROSITE-ProRule" id="PRU00176"/>
    </source>
</evidence>
<evidence type="ECO:0000313" key="6">
    <source>
        <dbReference type="EMBL" id="AFP62955.1"/>
    </source>
</evidence>
<dbReference type="VEuPathDB" id="VectorBase:MDOA005150"/>
<keyword evidence="1" id="KW-0677">Repeat</keyword>
<dbReference type="GO" id="GO:0006417">
    <property type="term" value="P:regulation of translation"/>
    <property type="evidence" value="ECO:0007669"/>
    <property type="project" value="TreeGrafter"/>
</dbReference>
<dbReference type="SMART" id="SM00360">
    <property type="entry name" value="RRM"/>
    <property type="match status" value="2"/>
</dbReference>
<dbReference type="PROSITE" id="PS50102">
    <property type="entry name" value="RRM"/>
    <property type="match status" value="2"/>
</dbReference>
<feature type="region of interest" description="Disordered" evidence="4">
    <location>
        <begin position="227"/>
        <end position="321"/>
    </location>
</feature>
<keyword evidence="8" id="KW-1185">Reference proteome</keyword>
<dbReference type="eggNOG" id="KOG0118">
    <property type="taxonomic scope" value="Eukaryota"/>
</dbReference>
<dbReference type="RefSeq" id="XP_005190452.1">
    <property type="nucleotide sequence ID" value="XM_005190395.3"/>
</dbReference>
<evidence type="ECO:0000256" key="1">
    <source>
        <dbReference type="ARBA" id="ARBA00022737"/>
    </source>
</evidence>
<dbReference type="OrthoDB" id="1875751at2759"/>
<name>T1PHT1_MUSDO</name>
<feature type="domain" description="RRM" evidence="5">
    <location>
        <begin position="10"/>
        <end position="91"/>
    </location>
</feature>
<keyword evidence="9 11" id="KW-0687">Ribonucleoprotein</keyword>
<dbReference type="RefSeq" id="XP_058979526.1">
    <property type="nucleotide sequence ID" value="XM_059123543.1"/>
</dbReference>
<dbReference type="InterPro" id="IPR012677">
    <property type="entry name" value="Nucleotide-bd_a/b_plait_sf"/>
</dbReference>
<feature type="compositionally biased region" description="Pro residues" evidence="4">
    <location>
        <begin position="193"/>
        <end position="205"/>
    </location>
</feature>
<feature type="domain" description="RRM" evidence="5">
    <location>
        <begin position="97"/>
        <end position="172"/>
    </location>
</feature>
<dbReference type="RefSeq" id="XP_058987425.1">
    <property type="nucleotide sequence ID" value="XM_059131442.1"/>
</dbReference>
<gene>
    <name evidence="9 11" type="primary">LOC101894293</name>
    <name evidence="7" type="synonym">101894293</name>
    <name evidence="10" type="synonym">LOC131802853</name>
</gene>
<dbReference type="EnsemblMetazoa" id="MDOA005150-RA">
    <property type="protein sequence ID" value="MDOA005150-PA"/>
    <property type="gene ID" value="MDOA005150"/>
</dbReference>
<evidence type="ECO:0000313" key="11">
    <source>
        <dbReference type="RefSeq" id="XP_058987425.1"/>
    </source>
</evidence>
<feature type="compositionally biased region" description="Low complexity" evidence="4">
    <location>
        <begin position="272"/>
        <end position="284"/>
    </location>
</feature>
<dbReference type="PANTHER" id="PTHR48032">
    <property type="entry name" value="RNA-BINDING PROTEIN MUSASHI HOMOLOG RBP6"/>
    <property type="match status" value="1"/>
</dbReference>
<dbReference type="GeneID" id="101894293"/>
<evidence type="ECO:0000313" key="8">
    <source>
        <dbReference type="Proteomes" id="UP001652621"/>
    </source>
</evidence>
<evidence type="ECO:0000313" key="10">
    <source>
        <dbReference type="RefSeq" id="XP_058979526.1"/>
    </source>
</evidence>
<dbReference type="PANTHER" id="PTHR48032:SF6">
    <property type="entry name" value="RNA-BINDING (RRM_RBD_RNP MOTIFS) FAMILY PROTEIN"/>
    <property type="match status" value="1"/>
</dbReference>
<feature type="compositionally biased region" description="Polar residues" evidence="4">
    <location>
        <begin position="285"/>
        <end position="302"/>
    </location>
</feature>
<feature type="compositionally biased region" description="Low complexity" evidence="4">
    <location>
        <begin position="230"/>
        <end position="247"/>
    </location>
</feature>
<evidence type="ECO:0000259" key="5">
    <source>
        <dbReference type="PROSITE" id="PS50102"/>
    </source>
</evidence>
<protein>
    <submittedName>
        <fullName evidence="6">RNA recognition protein</fullName>
    </submittedName>
    <submittedName>
        <fullName evidence="9 10 11">Ribonucleoprotein RB97D</fullName>
    </submittedName>
</protein>
<dbReference type="InterPro" id="IPR035979">
    <property type="entry name" value="RBD_domain_sf"/>
</dbReference>
<evidence type="ECO:0000313" key="9">
    <source>
        <dbReference type="RefSeq" id="XP_005190452.1"/>
    </source>
</evidence>
<dbReference type="GO" id="GO:0003729">
    <property type="term" value="F:mRNA binding"/>
    <property type="evidence" value="ECO:0007669"/>
    <property type="project" value="TreeGrafter"/>
</dbReference>
<dbReference type="FunFam" id="3.30.70.330:FF:000040">
    <property type="entry name" value="Heterogeneous nuclear ribonucleoprotein A2/B1"/>
    <property type="match status" value="1"/>
</dbReference>
<dbReference type="EMBL" id="KA648326">
    <property type="protein sequence ID" value="AFP62955.1"/>
    <property type="molecule type" value="mRNA"/>
</dbReference>
<dbReference type="KEGG" id="mde:101894293"/>
<dbReference type="InterPro" id="IPR000504">
    <property type="entry name" value="RRM_dom"/>
</dbReference>
<reference evidence="9" key="3">
    <citation type="submission" date="2025-04" db="UniProtKB">
        <authorList>
            <consortium name="RefSeq"/>
        </authorList>
    </citation>
    <scope>IDENTIFICATION</scope>
    <source>
        <strain evidence="9 10">Aabys</strain>
        <tissue evidence="10 11">Whole body</tissue>
    </source>
</reference>
<evidence type="ECO:0000256" key="4">
    <source>
        <dbReference type="SAM" id="MobiDB-lite"/>
    </source>
</evidence>
<reference evidence="7" key="2">
    <citation type="submission" date="2020-05" db="UniProtKB">
        <authorList>
            <consortium name="EnsemblMetazoa"/>
        </authorList>
    </citation>
    <scope>IDENTIFICATION</scope>
    <source>
        <strain evidence="7">Aabys</strain>
    </source>
</reference>
<dbReference type="GO" id="GO:1990904">
    <property type="term" value="C:ribonucleoprotein complex"/>
    <property type="evidence" value="ECO:0007669"/>
    <property type="project" value="UniProtKB-KW"/>
</dbReference>
<accession>T1PHT1</accession>
<dbReference type="VEuPathDB" id="VectorBase:MDOMA2_005154"/>
<dbReference type="GO" id="GO:0098687">
    <property type="term" value="C:chromosomal region"/>
    <property type="evidence" value="ECO:0007669"/>
    <property type="project" value="UniProtKB-ARBA"/>
</dbReference>
<sequence length="321" mass="34763">MYNSENDHLRKLFLGGLSQNSTEDSLRAFYQKFGEVIDVTIRRDATGRSRGFGFITFFDEACVDKAQTARPHIVDGKTIDSKRVIAKPEPKLRGSGRKVFVGGLKDVHTEQALKEHFQQFGKILGIKILVDKNTGRNRGFGYIEFEDYDSADKAVLHKNHTIKYLTVDVKKSNYKPDQSRNQQQNGMQQVSGAPPPAYPQPAYPSPYGYPPAPPAYGAAPAWGAPPPATAPGGYPQQPANPAPGGYPQQPPPAYGAPPAWNGWGYGAPPAPAGAAAPPANGWNNVASPPANQNFGNYQQSYNGGPEKGGKLQANRKAPYRS</sequence>
<evidence type="ECO:0000313" key="7">
    <source>
        <dbReference type="EnsemblMetazoa" id="MDOA005150-PA"/>
    </source>
</evidence>
<organism evidence="6">
    <name type="scientific">Musca domestica</name>
    <name type="common">House fly</name>
    <dbReference type="NCBI Taxonomy" id="7370"/>
    <lineage>
        <taxon>Eukaryota</taxon>
        <taxon>Metazoa</taxon>
        <taxon>Ecdysozoa</taxon>
        <taxon>Arthropoda</taxon>
        <taxon>Hexapoda</taxon>
        <taxon>Insecta</taxon>
        <taxon>Pterygota</taxon>
        <taxon>Neoptera</taxon>
        <taxon>Endopterygota</taxon>
        <taxon>Diptera</taxon>
        <taxon>Brachycera</taxon>
        <taxon>Muscomorpha</taxon>
        <taxon>Muscoidea</taxon>
        <taxon>Muscidae</taxon>
        <taxon>Musca</taxon>
    </lineage>
</organism>
<keyword evidence="2 3" id="KW-0694">RNA-binding</keyword>
<feature type="compositionally biased region" description="Low complexity" evidence="4">
    <location>
        <begin position="179"/>
        <end position="192"/>
    </location>
</feature>
<dbReference type="Gene3D" id="3.30.70.330">
    <property type="match status" value="2"/>
</dbReference>
<feature type="region of interest" description="Disordered" evidence="4">
    <location>
        <begin position="173"/>
        <end position="205"/>
    </location>
</feature>
<reference evidence="6" key="1">
    <citation type="submission" date="2012-08" db="EMBL/GenBank/DDBJ databases">
        <title>Transcriptome of adult Musca domestica launches a platform for comparative house fly gene expression and characterization of differential gene expression among resistant and susceptible house flies.</title>
        <authorList>
            <person name="Liu N."/>
            <person name="Zhang L."/>
            <person name="Li M."/>
            <person name="Reid W."/>
        </authorList>
    </citation>
    <scope>NUCLEOTIDE SEQUENCE</scope>
    <source>
        <strain evidence="6">ALHF</strain>
        <tissue evidence="6">Whole body</tissue>
    </source>
</reference>
<evidence type="ECO:0000256" key="2">
    <source>
        <dbReference type="ARBA" id="ARBA00022884"/>
    </source>
</evidence>
<dbReference type="AlphaFoldDB" id="T1PHT1"/>
<dbReference type="Pfam" id="PF00076">
    <property type="entry name" value="RRM_1"/>
    <property type="match status" value="2"/>
</dbReference>
<dbReference type="Proteomes" id="UP001652621">
    <property type="component" value="Unplaced"/>
</dbReference>
<dbReference type="SUPFAM" id="SSF54928">
    <property type="entry name" value="RNA-binding domain, RBD"/>
    <property type="match status" value="2"/>
</dbReference>
<dbReference type="VEuPathDB" id="VectorBase:MDOMA2_006529"/>
<proteinExistence type="evidence at transcript level"/>